<proteinExistence type="predicted"/>
<reference evidence="1 2" key="1">
    <citation type="submission" date="2021-03" db="EMBL/GenBank/DDBJ databases">
        <title>Sneathiella sp. CAU 1612 isolated from Kang Won-do.</title>
        <authorList>
            <person name="Kim W."/>
        </authorList>
    </citation>
    <scope>NUCLEOTIDE SEQUENCE [LARGE SCALE GENOMIC DNA]</scope>
    <source>
        <strain evidence="1 2">CAU 1612</strain>
    </source>
</reference>
<gene>
    <name evidence="1" type="ORF">J0X12_05645</name>
</gene>
<dbReference type="EMBL" id="JAFLNC010000002">
    <property type="protein sequence ID" value="MBO0333084.1"/>
    <property type="molecule type" value="Genomic_DNA"/>
</dbReference>
<sequence>MATKTYVNGGKLHLAPVKEHVGASGIMGTLIATIFKWQERESMRHQLADLDKVFLTDMGLSDLDVKTETTKSFWQS</sequence>
<evidence type="ECO:0000313" key="1">
    <source>
        <dbReference type="EMBL" id="MBO0333084.1"/>
    </source>
</evidence>
<name>A0ABS3F3U2_9PROT</name>
<protein>
    <recommendedName>
        <fullName evidence="3">DUF1127 domain-containing protein</fullName>
    </recommendedName>
</protein>
<evidence type="ECO:0008006" key="3">
    <source>
        <dbReference type="Google" id="ProtNLM"/>
    </source>
</evidence>
<dbReference type="RefSeq" id="WP_207043142.1">
    <property type="nucleotide sequence ID" value="NZ_JAFLNC010000002.1"/>
</dbReference>
<dbReference type="Proteomes" id="UP000664761">
    <property type="component" value="Unassembled WGS sequence"/>
</dbReference>
<evidence type="ECO:0000313" key="2">
    <source>
        <dbReference type="Proteomes" id="UP000664761"/>
    </source>
</evidence>
<accession>A0ABS3F3U2</accession>
<comment type="caution">
    <text evidence="1">The sequence shown here is derived from an EMBL/GenBank/DDBJ whole genome shotgun (WGS) entry which is preliminary data.</text>
</comment>
<keyword evidence="2" id="KW-1185">Reference proteome</keyword>
<organism evidence="1 2">
    <name type="scientific">Sneathiella sedimenti</name>
    <dbReference type="NCBI Taxonomy" id="2816034"/>
    <lineage>
        <taxon>Bacteria</taxon>
        <taxon>Pseudomonadati</taxon>
        <taxon>Pseudomonadota</taxon>
        <taxon>Alphaproteobacteria</taxon>
        <taxon>Sneathiellales</taxon>
        <taxon>Sneathiellaceae</taxon>
        <taxon>Sneathiella</taxon>
    </lineage>
</organism>